<feature type="transmembrane region" description="Helical" evidence="2">
    <location>
        <begin position="12"/>
        <end position="29"/>
    </location>
</feature>
<organism evidence="3 4">
    <name type="scientific">Vreelandella populi</name>
    <dbReference type="NCBI Taxonomy" id="2498858"/>
    <lineage>
        <taxon>Bacteria</taxon>
        <taxon>Pseudomonadati</taxon>
        <taxon>Pseudomonadota</taxon>
        <taxon>Gammaproteobacteria</taxon>
        <taxon>Oceanospirillales</taxon>
        <taxon>Halomonadaceae</taxon>
        <taxon>Vreelandella</taxon>
    </lineage>
</organism>
<evidence type="ECO:0000313" key="4">
    <source>
        <dbReference type="Proteomes" id="UP000286912"/>
    </source>
</evidence>
<comment type="caution">
    <text evidence="3">The sequence shown here is derived from an EMBL/GenBank/DDBJ whole genome shotgun (WGS) entry which is preliminary data.</text>
</comment>
<dbReference type="AlphaFoldDB" id="A0A433L7P6"/>
<accession>A0A433L7P6</accession>
<keyword evidence="2" id="KW-0472">Membrane</keyword>
<gene>
    <name evidence="3" type="ORF">ELY37_16690</name>
</gene>
<feature type="region of interest" description="Disordered" evidence="1">
    <location>
        <begin position="122"/>
        <end position="141"/>
    </location>
</feature>
<evidence type="ECO:0000313" key="3">
    <source>
        <dbReference type="EMBL" id="RUR43354.1"/>
    </source>
</evidence>
<keyword evidence="4" id="KW-1185">Reference proteome</keyword>
<reference evidence="3 4" key="1">
    <citation type="submission" date="2018-12" db="EMBL/GenBank/DDBJ databases">
        <title>three novel Halomonas strain isolated from plants.</title>
        <authorList>
            <person name="Sun C."/>
        </authorList>
    </citation>
    <scope>NUCLEOTIDE SEQUENCE [LARGE SCALE GENOMIC DNA]</scope>
    <source>
        <strain evidence="3 4">RC</strain>
    </source>
</reference>
<proteinExistence type="predicted"/>
<dbReference type="OrthoDB" id="6168797at2"/>
<evidence type="ECO:0000256" key="2">
    <source>
        <dbReference type="SAM" id="Phobius"/>
    </source>
</evidence>
<dbReference type="EMBL" id="RZHD01000010">
    <property type="protein sequence ID" value="RUR43354.1"/>
    <property type="molecule type" value="Genomic_DNA"/>
</dbReference>
<evidence type="ECO:0000256" key="1">
    <source>
        <dbReference type="SAM" id="MobiDB-lite"/>
    </source>
</evidence>
<sequence>MAQMIARLKAQSIGLLIGGLTLTAAFFYWQHVTGERDAYRAEAERQRDRAEILLENQQYQRQQIRTLNESLAERDRTLSAIATDISASKAALEQLGERDEEARDWLDSDVPGGIADWVRQLQADGSGDARSLPDSAGAPDK</sequence>
<dbReference type="Proteomes" id="UP000286912">
    <property type="component" value="Unassembled WGS sequence"/>
</dbReference>
<name>A0A433L7P6_9GAMM</name>
<keyword evidence="2" id="KW-1133">Transmembrane helix</keyword>
<protein>
    <submittedName>
        <fullName evidence="3">Uncharacterized protein</fullName>
    </submittedName>
</protein>
<keyword evidence="2" id="KW-0812">Transmembrane</keyword>